<sequence length="124" mass="13374">MVLAQETPHAGQPPVVRTAAQRRTAVGFRRGDHGTELVQREGLPMIAHTLLSENGLAAVLPLDGGVDDEEQRREDGHADDARHDVQHPLGAAGGRGHDAPATQTALQVLHHFTWDNFGSFHSLV</sequence>
<dbReference type="EMBL" id="JGDS01000015">
    <property type="protein sequence ID" value="EXZ75696.1"/>
    <property type="molecule type" value="Genomic_DNA"/>
</dbReference>
<dbReference type="AlphaFoldDB" id="A0A016EF44"/>
<keyword evidence="2" id="KW-0808">Transferase</keyword>
<reference evidence="2 3" key="1">
    <citation type="submission" date="2014-02" db="EMBL/GenBank/DDBJ databases">
        <authorList>
            <person name="Sears C."/>
            <person name="Carroll K."/>
            <person name="Sack B.R."/>
            <person name="Qadri F."/>
            <person name="Myers L.L."/>
            <person name="Chung G.-T."/>
            <person name="Escheverria P."/>
            <person name="Fraser C.M."/>
            <person name="Sadzewicz L."/>
            <person name="Shefchek K.A."/>
            <person name="Tallon L."/>
            <person name="Das S.P."/>
            <person name="Daugherty S."/>
            <person name="Mongodin E.F."/>
        </authorList>
    </citation>
    <scope>NUCLEOTIDE SEQUENCE [LARGE SCALE GENOMIC DNA]</scope>
    <source>
        <strain evidence="2 3">3976T8</strain>
    </source>
</reference>
<name>A0A016EF44_BACFG</name>
<comment type="caution">
    <text evidence="2">The sequence shown here is derived from an EMBL/GenBank/DDBJ whole genome shotgun (WGS) entry which is preliminary data.</text>
</comment>
<dbReference type="Proteomes" id="UP000020938">
    <property type="component" value="Unassembled WGS sequence"/>
</dbReference>
<evidence type="ECO:0000313" key="2">
    <source>
        <dbReference type="EMBL" id="EXZ75696.1"/>
    </source>
</evidence>
<evidence type="ECO:0000256" key="1">
    <source>
        <dbReference type="SAM" id="MobiDB-lite"/>
    </source>
</evidence>
<organism evidence="2 3">
    <name type="scientific">Bacteroides fragilis str. 3976T8</name>
    <dbReference type="NCBI Taxonomy" id="1339314"/>
    <lineage>
        <taxon>Bacteria</taxon>
        <taxon>Pseudomonadati</taxon>
        <taxon>Bacteroidota</taxon>
        <taxon>Bacteroidia</taxon>
        <taxon>Bacteroidales</taxon>
        <taxon>Bacteroidaceae</taxon>
        <taxon>Bacteroides</taxon>
    </lineage>
</organism>
<proteinExistence type="predicted"/>
<feature type="compositionally biased region" description="Basic and acidic residues" evidence="1">
    <location>
        <begin position="70"/>
        <end position="86"/>
    </location>
</feature>
<feature type="region of interest" description="Disordered" evidence="1">
    <location>
        <begin position="63"/>
        <end position="99"/>
    </location>
</feature>
<gene>
    <name evidence="2" type="ORF">M123_4812</name>
</gene>
<dbReference type="GO" id="GO:0016740">
    <property type="term" value="F:transferase activity"/>
    <property type="evidence" value="ECO:0007669"/>
    <property type="project" value="UniProtKB-KW"/>
</dbReference>
<evidence type="ECO:0000313" key="3">
    <source>
        <dbReference type="Proteomes" id="UP000020938"/>
    </source>
</evidence>
<accession>A0A016EF44</accession>
<protein>
    <submittedName>
        <fullName evidence="2">Sugar transferase domain protein</fullName>
    </submittedName>
</protein>